<keyword evidence="7" id="KW-0812">Transmembrane</keyword>
<evidence type="ECO:0000256" key="6">
    <source>
        <dbReference type="ARBA" id="ARBA00023014"/>
    </source>
</evidence>
<dbReference type="InterPro" id="IPR014116">
    <property type="entry name" value="Cyt_c_oxidase_cbb3_FixG"/>
</dbReference>
<keyword evidence="2" id="KW-0004">4Fe-4S</keyword>
<keyword evidence="7" id="KW-0472">Membrane</keyword>
<evidence type="ECO:0000313" key="10">
    <source>
        <dbReference type="Proteomes" id="UP000320948"/>
    </source>
</evidence>
<dbReference type="PANTHER" id="PTHR30176:SF3">
    <property type="entry name" value="FERREDOXIN-TYPE PROTEIN NAPH"/>
    <property type="match status" value="1"/>
</dbReference>
<dbReference type="GO" id="GO:0051539">
    <property type="term" value="F:4 iron, 4 sulfur cluster binding"/>
    <property type="evidence" value="ECO:0007669"/>
    <property type="project" value="UniProtKB-KW"/>
</dbReference>
<keyword evidence="5" id="KW-0408">Iron</keyword>
<dbReference type="AlphaFoldDB" id="A0A6N4QZ14"/>
<keyword evidence="6" id="KW-0411">Iron-sulfur</keyword>
<dbReference type="InterPro" id="IPR032879">
    <property type="entry name" value="FixG_C"/>
</dbReference>
<evidence type="ECO:0000259" key="8">
    <source>
        <dbReference type="PROSITE" id="PS51379"/>
    </source>
</evidence>
<sequence length="496" mass="56444">MTKVEIQDERGGSVDLTPVDSESISLWNLFEARKPVYQAKVKGNFRRLKWIIMAVLLGFYYLLPWVRWERGVGAPDQAILVDTINRKFYFFFIELWPQEVFYFTGLLLLAALGLFFATSLFGRVWCGYACPQTVWTDLFLTVERFFEGDRNAQIKLAKAPWSFGKVRKKLGKHITWLLIGLATGGAWVFYFQDAPTLWRDMLKGDFYFIPTFWMIFLTFSTYLMAGFAREQVCTYMCPYARFQGAMFDEESLIVTYDKARGEPRGNSPEAGDCVDCRRCVVVCPVGIDIRDGQQYRCINCALCVDACNSVMDKLERPRGLIRYNNLAGTIPCGKATFADVWQHARFVRPRTVIYGIIMATVAGVMLWALMTKSPMDMSVVHYRNPMFVALSDGSVRNTYTVRLINKSWTAKTYYLRMDHADVTLRTAQVTAPAGGALPLAVKAGKVAEYTVFAERPRYITDTGEMYPSHMAVTLSVTDDEGHADSYETVFIGPNEE</sequence>
<dbReference type="InterPro" id="IPR051684">
    <property type="entry name" value="Electron_Trans/Redox"/>
</dbReference>
<dbReference type="InterPro" id="IPR017896">
    <property type="entry name" value="4Fe4S_Fe-S-bd"/>
</dbReference>
<dbReference type="PROSITE" id="PS51379">
    <property type="entry name" value="4FE4S_FER_2"/>
    <property type="match status" value="1"/>
</dbReference>
<dbReference type="PANTHER" id="PTHR30176">
    <property type="entry name" value="FERREDOXIN-TYPE PROTEIN NAPH"/>
    <property type="match status" value="1"/>
</dbReference>
<evidence type="ECO:0000313" key="9">
    <source>
        <dbReference type="EMBL" id="TKW60595.1"/>
    </source>
</evidence>
<evidence type="ECO:0000256" key="2">
    <source>
        <dbReference type="ARBA" id="ARBA00022485"/>
    </source>
</evidence>
<dbReference type="SUPFAM" id="SSF54862">
    <property type="entry name" value="4Fe-4S ferredoxins"/>
    <property type="match status" value="1"/>
</dbReference>
<feature type="domain" description="4Fe-4S ferredoxin-type" evidence="8">
    <location>
        <begin position="261"/>
        <end position="292"/>
    </location>
</feature>
<evidence type="ECO:0000256" key="7">
    <source>
        <dbReference type="SAM" id="Phobius"/>
    </source>
</evidence>
<name>A0A6N4QZ14_BLAVI</name>
<evidence type="ECO:0000256" key="4">
    <source>
        <dbReference type="ARBA" id="ARBA00022982"/>
    </source>
</evidence>
<organism evidence="9 10">
    <name type="scientific">Blastochloris viridis</name>
    <name type="common">Rhodopseudomonas viridis</name>
    <dbReference type="NCBI Taxonomy" id="1079"/>
    <lineage>
        <taxon>Bacteria</taxon>
        <taxon>Pseudomonadati</taxon>
        <taxon>Pseudomonadota</taxon>
        <taxon>Alphaproteobacteria</taxon>
        <taxon>Hyphomicrobiales</taxon>
        <taxon>Blastochloridaceae</taxon>
        <taxon>Blastochloris</taxon>
    </lineage>
</organism>
<feature type="transmembrane region" description="Helical" evidence="7">
    <location>
        <begin position="206"/>
        <end position="225"/>
    </location>
</feature>
<feature type="transmembrane region" description="Helical" evidence="7">
    <location>
        <begin position="100"/>
        <end position="121"/>
    </location>
</feature>
<reference evidence="9 10" key="1">
    <citation type="journal article" date="2017" name="Nat. Commun.">
        <title>In situ click chemistry generation of cyclooxygenase-2 inhibitors.</title>
        <authorList>
            <person name="Bhardwaj A."/>
            <person name="Kaur J."/>
            <person name="Wuest M."/>
            <person name="Wuest F."/>
        </authorList>
    </citation>
    <scope>NUCLEOTIDE SEQUENCE [LARGE SCALE GENOMIC DNA]</scope>
    <source>
        <strain evidence="9">S2_018_000_R2_106</strain>
    </source>
</reference>
<gene>
    <name evidence="9" type="primary">ccoG</name>
    <name evidence="9" type="ORF">DI628_06745</name>
</gene>
<dbReference type="GO" id="GO:0046872">
    <property type="term" value="F:metal ion binding"/>
    <property type="evidence" value="ECO:0007669"/>
    <property type="project" value="UniProtKB-KW"/>
</dbReference>
<dbReference type="Gene3D" id="2.60.40.10">
    <property type="entry name" value="Immunoglobulins"/>
    <property type="match status" value="1"/>
</dbReference>
<keyword evidence="1" id="KW-0813">Transport</keyword>
<dbReference type="NCBIfam" id="TIGR02745">
    <property type="entry name" value="ccoG_rdxA_fixG"/>
    <property type="match status" value="1"/>
</dbReference>
<dbReference type="Pfam" id="PF12801">
    <property type="entry name" value="Fer4_5"/>
    <property type="match status" value="1"/>
</dbReference>
<dbReference type="Pfam" id="PF11614">
    <property type="entry name" value="FixG_C"/>
    <property type="match status" value="1"/>
</dbReference>
<protein>
    <submittedName>
        <fullName evidence="9">Cytochrome c oxidase accessory protein CcoG</fullName>
    </submittedName>
</protein>
<dbReference type="GO" id="GO:0005886">
    <property type="term" value="C:plasma membrane"/>
    <property type="evidence" value="ECO:0007669"/>
    <property type="project" value="TreeGrafter"/>
</dbReference>
<feature type="transmembrane region" description="Helical" evidence="7">
    <location>
        <begin position="351"/>
        <end position="370"/>
    </location>
</feature>
<evidence type="ECO:0000256" key="3">
    <source>
        <dbReference type="ARBA" id="ARBA00022723"/>
    </source>
</evidence>
<proteinExistence type="predicted"/>
<dbReference type="EMBL" id="VAFM01000002">
    <property type="protein sequence ID" value="TKW60595.1"/>
    <property type="molecule type" value="Genomic_DNA"/>
</dbReference>
<feature type="transmembrane region" description="Helical" evidence="7">
    <location>
        <begin position="174"/>
        <end position="191"/>
    </location>
</feature>
<comment type="caution">
    <text evidence="9">The sequence shown here is derived from an EMBL/GenBank/DDBJ whole genome shotgun (WGS) entry which is preliminary data.</text>
</comment>
<keyword evidence="4" id="KW-0249">Electron transport</keyword>
<dbReference type="InterPro" id="IPR017900">
    <property type="entry name" value="4Fe4S_Fe_S_CS"/>
</dbReference>
<dbReference type="Proteomes" id="UP000320948">
    <property type="component" value="Unassembled WGS sequence"/>
</dbReference>
<feature type="transmembrane region" description="Helical" evidence="7">
    <location>
        <begin position="48"/>
        <end position="66"/>
    </location>
</feature>
<dbReference type="InterPro" id="IPR013783">
    <property type="entry name" value="Ig-like_fold"/>
</dbReference>
<keyword evidence="3" id="KW-0479">Metal-binding</keyword>
<evidence type="ECO:0000256" key="1">
    <source>
        <dbReference type="ARBA" id="ARBA00022448"/>
    </source>
</evidence>
<keyword evidence="7" id="KW-1133">Transmembrane helix</keyword>
<dbReference type="PROSITE" id="PS00198">
    <property type="entry name" value="4FE4S_FER_1"/>
    <property type="match status" value="1"/>
</dbReference>
<accession>A0A6N4QZ14</accession>
<evidence type="ECO:0000256" key="5">
    <source>
        <dbReference type="ARBA" id="ARBA00023004"/>
    </source>
</evidence>
<dbReference type="Pfam" id="PF13746">
    <property type="entry name" value="Fer4_18"/>
    <property type="match status" value="2"/>
</dbReference>